<proteinExistence type="predicted"/>
<name>A0A1J3FF24_NOCCA</name>
<dbReference type="EMBL" id="GEVK01010706">
    <property type="protein sequence ID" value="JAU42126.1"/>
    <property type="molecule type" value="Transcribed_RNA"/>
</dbReference>
<sequence length="87" mass="10028">MVWPSSVEVLVQSCILLCSIELLDRVELCLGSIELDGEGRLLFFQCIDFAPKHLRRTPNMQMYAMHFLGQLRMQTKRKVQRSATKDG</sequence>
<accession>A0A1J3FF24</accession>
<evidence type="ECO:0000313" key="1">
    <source>
        <dbReference type="EMBL" id="JAU42126.1"/>
    </source>
</evidence>
<organism evidence="1">
    <name type="scientific">Noccaea caerulescens</name>
    <name type="common">Alpine penny-cress</name>
    <name type="synonym">Thlaspi caerulescens</name>
    <dbReference type="NCBI Taxonomy" id="107243"/>
    <lineage>
        <taxon>Eukaryota</taxon>
        <taxon>Viridiplantae</taxon>
        <taxon>Streptophyta</taxon>
        <taxon>Embryophyta</taxon>
        <taxon>Tracheophyta</taxon>
        <taxon>Spermatophyta</taxon>
        <taxon>Magnoliopsida</taxon>
        <taxon>eudicotyledons</taxon>
        <taxon>Gunneridae</taxon>
        <taxon>Pentapetalae</taxon>
        <taxon>rosids</taxon>
        <taxon>malvids</taxon>
        <taxon>Brassicales</taxon>
        <taxon>Brassicaceae</taxon>
        <taxon>Coluteocarpeae</taxon>
        <taxon>Noccaea</taxon>
    </lineage>
</organism>
<gene>
    <name evidence="1" type="ORF">LC_TR1299_c2_g1_i1_g.4501</name>
</gene>
<dbReference type="AlphaFoldDB" id="A0A1J3FF24"/>
<protein>
    <submittedName>
        <fullName evidence="1">Uncharacterized protein</fullName>
    </submittedName>
</protein>
<reference evidence="1" key="1">
    <citation type="submission" date="2016-07" db="EMBL/GenBank/DDBJ databases">
        <title>De novo transcriptome assembly of four accessions of the metal hyperaccumulator plant Noccaea caerulescens.</title>
        <authorList>
            <person name="Blande D."/>
            <person name="Halimaa P."/>
            <person name="Tervahauta A.I."/>
            <person name="Aarts M.G."/>
            <person name="Karenlampi S.O."/>
        </authorList>
    </citation>
    <scope>NUCLEOTIDE SEQUENCE</scope>
</reference>